<accession>B3RCR8</accession>
<evidence type="ECO:0000313" key="2">
    <source>
        <dbReference type="EMBL" id="CAQ72693.1"/>
    </source>
</evidence>
<dbReference type="EMBL" id="CU633750">
    <property type="protein sequence ID" value="CAQ72693.1"/>
    <property type="molecule type" value="Genomic_DNA"/>
</dbReference>
<reference evidence="2 3" key="1">
    <citation type="journal article" date="2008" name="Genome Res.">
        <title>Genome sequence of the beta-rhizobium Cupriavidus taiwanensis and comparative genomics of rhizobia.</title>
        <authorList>
            <person name="Amadou C."/>
            <person name="Pascal G."/>
            <person name="Mangenot S."/>
            <person name="Glew M."/>
            <person name="Bontemps C."/>
            <person name="Capela D."/>
            <person name="Carrere S."/>
            <person name="Cruveiller S."/>
            <person name="Dossat C."/>
            <person name="Lajus A."/>
            <person name="Marchetti M."/>
            <person name="Poinsot V."/>
            <person name="Rouy Z."/>
            <person name="Servin B."/>
            <person name="Saad M."/>
            <person name="Schenowitz C."/>
            <person name="Barbe V."/>
            <person name="Batut J."/>
            <person name="Medigue C."/>
            <person name="Masson-Boivin C."/>
        </authorList>
    </citation>
    <scope>NUCLEOTIDE SEQUENCE [LARGE SCALE GENOMIC DNA]</scope>
    <source>
        <strain evidence="3">DSM 17343 / BCRC 17206 / CCUG 44338 / CIP 107171 / LMG 19424 / R1</strain>
    </source>
</reference>
<name>B3RCR8_CUPTR</name>
<dbReference type="Proteomes" id="UP000001692">
    <property type="component" value="Chromosome 2"/>
</dbReference>
<organism evidence="2 3">
    <name type="scientific">Cupriavidus taiwanensis (strain DSM 17343 / BCRC 17206 / CCUG 44338 / CIP 107171 / LMG 19424 / R1)</name>
    <name type="common">Ralstonia taiwanensis (strain LMG 19424)</name>
    <dbReference type="NCBI Taxonomy" id="977880"/>
    <lineage>
        <taxon>Bacteria</taxon>
        <taxon>Pseudomonadati</taxon>
        <taxon>Pseudomonadota</taxon>
        <taxon>Betaproteobacteria</taxon>
        <taxon>Burkholderiales</taxon>
        <taxon>Burkholderiaceae</taxon>
        <taxon>Cupriavidus</taxon>
    </lineage>
</organism>
<evidence type="ECO:0000313" key="3">
    <source>
        <dbReference type="Proteomes" id="UP000001692"/>
    </source>
</evidence>
<gene>
    <name evidence="2" type="ordered locus">RALTA_B2116</name>
</gene>
<feature type="region of interest" description="Disordered" evidence="1">
    <location>
        <begin position="1"/>
        <end position="22"/>
    </location>
</feature>
<dbReference type="HOGENOM" id="CLU_197573_0_0_4"/>
<sequence>MLSHSSDTCDGTARRGAGSLPGAGPAAWLEAAAALVRREVLAVTGTISAD</sequence>
<keyword evidence="3" id="KW-1185">Reference proteome</keyword>
<dbReference type="AlphaFoldDB" id="B3RCR8"/>
<dbReference type="KEGG" id="cti:RALTA_B2116"/>
<evidence type="ECO:0000256" key="1">
    <source>
        <dbReference type="SAM" id="MobiDB-lite"/>
    </source>
</evidence>
<proteinExistence type="predicted"/>
<protein>
    <submittedName>
        <fullName evidence="2">Uncharacterized protein</fullName>
    </submittedName>
</protein>